<accession>A0A0L0SVV1</accession>
<dbReference type="EMBL" id="GG745350">
    <property type="protein sequence ID" value="KNE66495.1"/>
    <property type="molecule type" value="Genomic_DNA"/>
</dbReference>
<dbReference type="AlphaFoldDB" id="A0A0L0SVV1"/>
<dbReference type="VEuPathDB" id="FungiDB:AMAG_19582"/>
<reference evidence="1 2" key="1">
    <citation type="submission" date="2009-11" db="EMBL/GenBank/DDBJ databases">
        <title>Annotation of Allomyces macrogynus ATCC 38327.</title>
        <authorList>
            <consortium name="The Broad Institute Genome Sequencing Platform"/>
            <person name="Russ C."/>
            <person name="Cuomo C."/>
            <person name="Burger G."/>
            <person name="Gray M.W."/>
            <person name="Holland P.W.H."/>
            <person name="King N."/>
            <person name="Lang F.B.F."/>
            <person name="Roger A.J."/>
            <person name="Ruiz-Trillo I."/>
            <person name="Young S.K."/>
            <person name="Zeng Q."/>
            <person name="Gargeya S."/>
            <person name="Fitzgerald M."/>
            <person name="Haas B."/>
            <person name="Abouelleil A."/>
            <person name="Alvarado L."/>
            <person name="Arachchi H.M."/>
            <person name="Berlin A."/>
            <person name="Chapman S.B."/>
            <person name="Gearin G."/>
            <person name="Goldberg J."/>
            <person name="Griggs A."/>
            <person name="Gujja S."/>
            <person name="Hansen M."/>
            <person name="Heiman D."/>
            <person name="Howarth C."/>
            <person name="Larimer J."/>
            <person name="Lui A."/>
            <person name="MacDonald P.J.P."/>
            <person name="McCowen C."/>
            <person name="Montmayeur A."/>
            <person name="Murphy C."/>
            <person name="Neiman D."/>
            <person name="Pearson M."/>
            <person name="Priest M."/>
            <person name="Roberts A."/>
            <person name="Saif S."/>
            <person name="Shea T."/>
            <person name="Sisk P."/>
            <person name="Stolte C."/>
            <person name="Sykes S."/>
            <person name="Wortman J."/>
            <person name="Nusbaum C."/>
            <person name="Birren B."/>
        </authorList>
    </citation>
    <scope>NUCLEOTIDE SEQUENCE [LARGE SCALE GENOMIC DNA]</scope>
    <source>
        <strain evidence="1 2">ATCC 38327</strain>
    </source>
</reference>
<dbReference type="Proteomes" id="UP000054350">
    <property type="component" value="Unassembled WGS sequence"/>
</dbReference>
<evidence type="ECO:0000313" key="2">
    <source>
        <dbReference type="Proteomes" id="UP000054350"/>
    </source>
</evidence>
<reference evidence="2" key="2">
    <citation type="submission" date="2009-11" db="EMBL/GenBank/DDBJ databases">
        <title>The Genome Sequence of Allomyces macrogynus strain ATCC 38327.</title>
        <authorList>
            <consortium name="The Broad Institute Genome Sequencing Platform"/>
            <person name="Russ C."/>
            <person name="Cuomo C."/>
            <person name="Shea T."/>
            <person name="Young S.K."/>
            <person name="Zeng Q."/>
            <person name="Koehrsen M."/>
            <person name="Haas B."/>
            <person name="Borodovsky M."/>
            <person name="Guigo R."/>
            <person name="Alvarado L."/>
            <person name="Berlin A."/>
            <person name="Borenstein D."/>
            <person name="Chen Z."/>
            <person name="Engels R."/>
            <person name="Freedman E."/>
            <person name="Gellesch M."/>
            <person name="Goldberg J."/>
            <person name="Griggs A."/>
            <person name="Gujja S."/>
            <person name="Heiman D."/>
            <person name="Hepburn T."/>
            <person name="Howarth C."/>
            <person name="Jen D."/>
            <person name="Larson L."/>
            <person name="Lewis B."/>
            <person name="Mehta T."/>
            <person name="Park D."/>
            <person name="Pearson M."/>
            <person name="Roberts A."/>
            <person name="Saif S."/>
            <person name="Shenoy N."/>
            <person name="Sisk P."/>
            <person name="Stolte C."/>
            <person name="Sykes S."/>
            <person name="Walk T."/>
            <person name="White J."/>
            <person name="Yandava C."/>
            <person name="Burger G."/>
            <person name="Gray M.W."/>
            <person name="Holland P.W.H."/>
            <person name="King N."/>
            <person name="Lang F.B.F."/>
            <person name="Roger A.J."/>
            <person name="Ruiz-Trillo I."/>
            <person name="Lander E."/>
            <person name="Nusbaum C."/>
        </authorList>
    </citation>
    <scope>NUCLEOTIDE SEQUENCE [LARGE SCALE GENOMIC DNA]</scope>
    <source>
        <strain evidence="2">ATCC 38327</strain>
    </source>
</reference>
<name>A0A0L0SVV1_ALLM3</name>
<protein>
    <submittedName>
        <fullName evidence="1">Uncharacterized protein</fullName>
    </submittedName>
</protein>
<organism evidence="1 2">
    <name type="scientific">Allomyces macrogynus (strain ATCC 38327)</name>
    <name type="common">Allomyces javanicus var. macrogynus</name>
    <dbReference type="NCBI Taxonomy" id="578462"/>
    <lineage>
        <taxon>Eukaryota</taxon>
        <taxon>Fungi</taxon>
        <taxon>Fungi incertae sedis</taxon>
        <taxon>Blastocladiomycota</taxon>
        <taxon>Blastocladiomycetes</taxon>
        <taxon>Blastocladiales</taxon>
        <taxon>Blastocladiaceae</taxon>
        <taxon>Allomyces</taxon>
    </lineage>
</organism>
<gene>
    <name evidence="1" type="ORF">AMAG_19582</name>
</gene>
<proteinExistence type="predicted"/>
<sequence length="124" mass="14077">MWRALLNMSAKRQIAETLVFDVVHVVDADAAAVDIEAVIQWAVKAAWDEKENERQQHSRKRRLSVRSADVGALRALGMAVEGRHYPLLAMKRRFAEGVDPEIVDPVEGTFAELQEWQEKVEIIV</sequence>
<keyword evidence="2" id="KW-1185">Reference proteome</keyword>
<evidence type="ECO:0000313" key="1">
    <source>
        <dbReference type="EMBL" id="KNE66495.1"/>
    </source>
</evidence>